<name>A0A0F3KYY8_9GAMM</name>
<dbReference type="PROSITE" id="PS51459">
    <property type="entry name" value="FIDO"/>
    <property type="match status" value="1"/>
</dbReference>
<dbReference type="AlphaFoldDB" id="A0A0F3KYY8"/>
<proteinExistence type="predicted"/>
<dbReference type="InterPro" id="IPR036597">
    <property type="entry name" value="Fido-like_dom_sf"/>
</dbReference>
<accession>A0A0F3KYY8</accession>
<comment type="caution">
    <text evidence="2">The sequence shown here is derived from an EMBL/GenBank/DDBJ whole genome shotgun (WGS) entry which is preliminary data.</text>
</comment>
<evidence type="ECO:0000259" key="1">
    <source>
        <dbReference type="PROSITE" id="PS51459"/>
    </source>
</evidence>
<sequence>MLAICNIHPFVDGNGRAARWLFNTIILGGTTPPQRTLPLYEYFHRDGGTSTLLFRTVELSGDWDPLFAYIAAILDEMAYRRSLANAWL</sequence>
<evidence type="ECO:0000313" key="3">
    <source>
        <dbReference type="Proteomes" id="UP000033651"/>
    </source>
</evidence>
<dbReference type="InterPro" id="IPR003812">
    <property type="entry name" value="Fido"/>
</dbReference>
<dbReference type="Gene3D" id="1.10.3290.10">
    <property type="entry name" value="Fido-like domain"/>
    <property type="match status" value="1"/>
</dbReference>
<dbReference type="Pfam" id="PF02661">
    <property type="entry name" value="Fic"/>
    <property type="match status" value="1"/>
</dbReference>
<keyword evidence="3" id="KW-1185">Reference proteome</keyword>
<gene>
    <name evidence="2" type="ORF">VI08_05160</name>
</gene>
<evidence type="ECO:0000313" key="2">
    <source>
        <dbReference type="EMBL" id="KJV36376.1"/>
    </source>
</evidence>
<protein>
    <recommendedName>
        <fullName evidence="1">Fido domain-containing protein</fullName>
    </recommendedName>
</protein>
<organism evidence="2 3">
    <name type="scientific">Luteibacter yeojuensis</name>
    <dbReference type="NCBI Taxonomy" id="345309"/>
    <lineage>
        <taxon>Bacteria</taxon>
        <taxon>Pseudomonadati</taxon>
        <taxon>Pseudomonadota</taxon>
        <taxon>Gammaproteobacteria</taxon>
        <taxon>Lysobacterales</taxon>
        <taxon>Rhodanobacteraceae</taxon>
        <taxon>Luteibacter</taxon>
    </lineage>
</organism>
<reference evidence="2 3" key="1">
    <citation type="submission" date="2015-03" db="EMBL/GenBank/DDBJ databases">
        <title>Draft genome sequence of Luteibacter yeojuensis strain SU11.</title>
        <authorList>
            <person name="Sulaiman J."/>
            <person name="Priya K."/>
            <person name="Chan K.-G."/>
        </authorList>
    </citation>
    <scope>NUCLEOTIDE SEQUENCE [LARGE SCALE GENOMIC DNA]</scope>
    <source>
        <strain evidence="2 3">SU11</strain>
    </source>
</reference>
<feature type="domain" description="Fido" evidence="1">
    <location>
        <begin position="1"/>
        <end position="72"/>
    </location>
</feature>
<dbReference type="EMBL" id="JZRB01000009">
    <property type="protein sequence ID" value="KJV36376.1"/>
    <property type="molecule type" value="Genomic_DNA"/>
</dbReference>
<dbReference type="Proteomes" id="UP000033651">
    <property type="component" value="Unassembled WGS sequence"/>
</dbReference>
<dbReference type="SUPFAM" id="SSF140931">
    <property type="entry name" value="Fic-like"/>
    <property type="match status" value="1"/>
</dbReference>
<dbReference type="PATRIC" id="fig|345309.4.peg.4177"/>